<keyword evidence="1 3" id="KW-0547">Nucleotide-binding</keyword>
<organism evidence="5 6">
    <name type="scientific">Thalassotalea algicola</name>
    <dbReference type="NCBI Taxonomy" id="2716224"/>
    <lineage>
        <taxon>Bacteria</taxon>
        <taxon>Pseudomonadati</taxon>
        <taxon>Pseudomonadota</taxon>
        <taxon>Gammaproteobacteria</taxon>
        <taxon>Alteromonadales</taxon>
        <taxon>Colwelliaceae</taxon>
        <taxon>Thalassotalea</taxon>
    </lineage>
</organism>
<evidence type="ECO:0000256" key="2">
    <source>
        <dbReference type="ARBA" id="ARBA00022840"/>
    </source>
</evidence>
<dbReference type="GO" id="GO:0017116">
    <property type="term" value="F:single-stranded DNA helicase activity"/>
    <property type="evidence" value="ECO:0007669"/>
    <property type="project" value="TreeGrafter"/>
</dbReference>
<comment type="caution">
    <text evidence="5">The sequence shown here is derived from an EMBL/GenBank/DDBJ whole genome shotgun (WGS) entry which is preliminary data.</text>
</comment>
<dbReference type="Proteomes" id="UP000568664">
    <property type="component" value="Unassembled WGS sequence"/>
</dbReference>
<gene>
    <name evidence="3 5" type="primary">recD</name>
    <name evidence="5" type="ORF">HII17_08345</name>
</gene>
<keyword evidence="3" id="KW-0540">Nuclease</keyword>
<evidence type="ECO:0000313" key="6">
    <source>
        <dbReference type="Proteomes" id="UP000568664"/>
    </source>
</evidence>
<dbReference type="CDD" id="cd17933">
    <property type="entry name" value="DEXSc_RecD-like"/>
    <property type="match status" value="1"/>
</dbReference>
<dbReference type="GO" id="GO:0043139">
    <property type="term" value="F:5'-3' DNA helicase activity"/>
    <property type="evidence" value="ECO:0007669"/>
    <property type="project" value="UniProtKB-UniRule"/>
</dbReference>
<dbReference type="InterPro" id="IPR003593">
    <property type="entry name" value="AAA+_ATPase"/>
</dbReference>
<evidence type="ECO:0000313" key="5">
    <source>
        <dbReference type="EMBL" id="NMP31569.1"/>
    </source>
</evidence>
<dbReference type="InterPro" id="IPR050534">
    <property type="entry name" value="Coronavir_polyprotein_1ab"/>
</dbReference>
<dbReference type="GO" id="GO:0009338">
    <property type="term" value="C:exodeoxyribonuclease V complex"/>
    <property type="evidence" value="ECO:0007669"/>
    <property type="project" value="InterPro"/>
</dbReference>
<keyword evidence="3" id="KW-0234">DNA repair</keyword>
<comment type="similarity">
    <text evidence="3">Belongs to the RecD family.</text>
</comment>
<dbReference type="InterPro" id="IPR027785">
    <property type="entry name" value="UvrD-like_helicase_C"/>
</dbReference>
<comment type="catalytic activity">
    <reaction evidence="3">
        <text>ATP + H2O = ADP + phosphate + H(+)</text>
        <dbReference type="Rhea" id="RHEA:13065"/>
        <dbReference type="ChEBI" id="CHEBI:15377"/>
        <dbReference type="ChEBI" id="CHEBI:15378"/>
        <dbReference type="ChEBI" id="CHEBI:30616"/>
        <dbReference type="ChEBI" id="CHEBI:43474"/>
        <dbReference type="ChEBI" id="CHEBI:456216"/>
        <dbReference type="EC" id="5.6.2.3"/>
    </reaction>
</comment>
<dbReference type="Pfam" id="PF13538">
    <property type="entry name" value="UvrD_C_2"/>
    <property type="match status" value="1"/>
</dbReference>
<dbReference type="GO" id="GO:0003677">
    <property type="term" value="F:DNA binding"/>
    <property type="evidence" value="ECO:0007669"/>
    <property type="project" value="UniProtKB-UniRule"/>
</dbReference>
<dbReference type="EC" id="5.6.2.3" evidence="3"/>
<dbReference type="AlphaFoldDB" id="A0A7Y0LBP1"/>
<comment type="subunit">
    <text evidence="3">Heterotrimer of RecB, RecC and RecD. All subunits contribute to DNA-binding.</text>
</comment>
<feature type="domain" description="AAA+ ATPase" evidence="4">
    <location>
        <begin position="170"/>
        <end position="333"/>
    </location>
</feature>
<keyword evidence="3" id="KW-0347">Helicase</keyword>
<comment type="miscellaneous">
    <text evidence="3">In the RecBCD complex, RecB has a slow 3'-5' helicase, an exonuclease activity and loads RecA onto ssDNA, RecD has a fast 5'-3' helicase activity, while RecC stimulates the ATPase and processivity of the RecB helicase and contributes to recognition of the Chi site.</text>
</comment>
<reference evidence="5 6" key="1">
    <citation type="submission" date="2020-04" db="EMBL/GenBank/DDBJ databases">
        <title>Thalassotalea sp. M1531, isolated from the surface of marine red alga.</title>
        <authorList>
            <person name="Pang L."/>
            <person name="Lu D.-C."/>
        </authorList>
    </citation>
    <scope>NUCLEOTIDE SEQUENCE [LARGE SCALE GENOMIC DNA]</scope>
    <source>
        <strain evidence="5 6">M1531</strain>
    </source>
</reference>
<sequence>MSYSTFHKASEQLAGITAIDYFFANEFCEIADKNQGDIWFHLLLALSESVRLGHSCLPTSVLANHRFGFKSEQELVTHHGFQFPSEKHLDDLLKQLPIFSDDSAIIYHQHCLYMRRNFSFEQALISYFSEKMSQPSPFKREQIQRVIRELFPDQDNEIDWQKIAVANSVDKGLSIIAGGPGTGKTYTVTKLLAALISLFNEPKQINLVAPTGKAAQRLSESIVNAVKGFEGVIDQKILAKIPTSAQTIHRLLKVVPNQVNFKHGQNQPLQCDVLIIDEVSMVDLALMTRLFRALPDHCQVIMLGDADQLPSVALGSVLADIAIRPHLGYSKENLSYLKDVCQLSVAHTKVLPSMKKQSADHLSLLLKSRRFDGEGAIGKIATATINGEGEKSWQYINQNSCQGSDLYLAPANLSSWLPGYIQEYFLPIQQSETLIEAFQRLGQFRVLCATRVGSEGVEQINEQVITQLKGMQFIEKLYHGLPIMVNENHYGLNLYNGDIGLIWQNEHGQLMAYFESTDEQGNIGFRAVIPTRLPSIEPVYAMTIHKTQGSEFNHVALLLPSQADNNLLSRELIYTGITRAKQQLTLSCLENVWHSGLETKVKRHSNLTI</sequence>
<dbReference type="PANTHER" id="PTHR43788">
    <property type="entry name" value="DNA2/NAM7 HELICASE FAMILY MEMBER"/>
    <property type="match status" value="1"/>
</dbReference>
<dbReference type="InterPro" id="IPR049550">
    <property type="entry name" value="RecD_N"/>
</dbReference>
<keyword evidence="2 3" id="KW-0067">ATP-binding</keyword>
<dbReference type="GO" id="GO:0008854">
    <property type="term" value="F:exodeoxyribonuclease V activity"/>
    <property type="evidence" value="ECO:0007669"/>
    <property type="project" value="InterPro"/>
</dbReference>
<feature type="binding site" evidence="3">
    <location>
        <begin position="178"/>
        <end position="185"/>
    </location>
    <ligand>
        <name>ATP</name>
        <dbReference type="ChEBI" id="CHEBI:30616"/>
    </ligand>
</feature>
<dbReference type="GO" id="GO:0005524">
    <property type="term" value="F:ATP binding"/>
    <property type="evidence" value="ECO:0007669"/>
    <property type="project" value="UniProtKB-UniRule"/>
</dbReference>
<dbReference type="InterPro" id="IPR006344">
    <property type="entry name" value="RecD"/>
</dbReference>
<dbReference type="PANTHER" id="PTHR43788:SF6">
    <property type="entry name" value="DNA HELICASE B"/>
    <property type="match status" value="1"/>
</dbReference>
<dbReference type="RefSeq" id="WP_169074872.1">
    <property type="nucleotide sequence ID" value="NZ_JABBXH010000002.1"/>
</dbReference>
<dbReference type="SMART" id="SM00382">
    <property type="entry name" value="AAA"/>
    <property type="match status" value="1"/>
</dbReference>
<keyword evidence="3 5" id="KW-0378">Hydrolase</keyword>
<evidence type="ECO:0000256" key="1">
    <source>
        <dbReference type="ARBA" id="ARBA00022741"/>
    </source>
</evidence>
<keyword evidence="3" id="KW-0238">DNA-binding</keyword>
<protein>
    <recommendedName>
        <fullName evidence="3">RecBCD enzyme subunit RecD</fullName>
        <ecNumber evidence="3">5.6.2.3</ecNumber>
    </recommendedName>
    <alternativeName>
        <fullName evidence="3">DNA 5'-3' helicase subunit RecD</fullName>
    </alternativeName>
    <alternativeName>
        <fullName evidence="3">Exonuclease V subunit RecD</fullName>
        <shortName evidence="3">ExoV subunit RecD</shortName>
    </alternativeName>
    <alternativeName>
        <fullName evidence="3">Helicase/nuclease RecBCD subunit RecD</fullName>
    </alternativeName>
</protein>
<proteinExistence type="inferred from homology"/>
<dbReference type="SUPFAM" id="SSF52540">
    <property type="entry name" value="P-loop containing nucleoside triphosphate hydrolases"/>
    <property type="match status" value="1"/>
</dbReference>
<accession>A0A7Y0LBP1</accession>
<dbReference type="Gene3D" id="3.40.50.300">
    <property type="entry name" value="P-loop containing nucleotide triphosphate hydrolases"/>
    <property type="match status" value="2"/>
</dbReference>
<name>A0A7Y0LBP1_9GAMM</name>
<evidence type="ECO:0000259" key="4">
    <source>
        <dbReference type="SMART" id="SM00382"/>
    </source>
</evidence>
<dbReference type="NCBIfam" id="TIGR01447">
    <property type="entry name" value="recD"/>
    <property type="match status" value="1"/>
</dbReference>
<dbReference type="Pfam" id="PF13245">
    <property type="entry name" value="AAA_19"/>
    <property type="match status" value="1"/>
</dbReference>
<dbReference type="EMBL" id="JABBXH010000002">
    <property type="protein sequence ID" value="NMP31569.1"/>
    <property type="molecule type" value="Genomic_DNA"/>
</dbReference>
<keyword evidence="3" id="KW-0413">Isomerase</keyword>
<dbReference type="InterPro" id="IPR027417">
    <property type="entry name" value="P-loop_NTPase"/>
</dbReference>
<dbReference type="GO" id="GO:0000724">
    <property type="term" value="P:double-strand break repair via homologous recombination"/>
    <property type="evidence" value="ECO:0007669"/>
    <property type="project" value="UniProtKB-UniRule"/>
</dbReference>
<evidence type="ECO:0000256" key="3">
    <source>
        <dbReference type="HAMAP-Rule" id="MF_01487"/>
    </source>
</evidence>
<keyword evidence="6" id="KW-1185">Reference proteome</keyword>
<comment type="function">
    <text evidence="3">A helicase/nuclease that prepares dsDNA breaks (DSB) for recombinational DNA repair. Binds to DSBs and unwinds DNA via a highly rapid and processive ATP-dependent bidirectional helicase activity. Unwinds dsDNA until it encounters a Chi (crossover hotspot instigator) sequence from the 3' direction. Cuts ssDNA a few nucleotides 3' to the Chi site. The properties and activities of the enzyme are changed at Chi. The Chi-altered holoenzyme produces a long 3'-ssDNA overhang and facilitates RecA-binding to the ssDNA for homologous DNA recombination and repair. Holoenzyme degrades any linearized DNA that is unable to undergo homologous recombination. In the holoenzyme this subunit has ssDNA-dependent ATPase and 5'-3' helicase activity. When added to pre-assembled RecBC greatly stimulates nuclease activity and augments holoenzyme processivity. Negatively regulates the RecA-loading ability of RecBCD.</text>
</comment>
<keyword evidence="3" id="KW-0269">Exonuclease</keyword>
<dbReference type="Pfam" id="PF21185">
    <property type="entry name" value="RecD_N"/>
    <property type="match status" value="1"/>
</dbReference>
<keyword evidence="3" id="KW-0227">DNA damage</keyword>
<dbReference type="HAMAP" id="MF_01487">
    <property type="entry name" value="RecD"/>
    <property type="match status" value="1"/>
</dbReference>
<dbReference type="CDD" id="cd18809">
    <property type="entry name" value="SF1_C_RecD"/>
    <property type="match status" value="1"/>
</dbReference>